<dbReference type="EMBL" id="GBXM01083881">
    <property type="protein sequence ID" value="JAH24696.1"/>
    <property type="molecule type" value="Transcribed_RNA"/>
</dbReference>
<feature type="transmembrane region" description="Helical" evidence="1">
    <location>
        <begin position="7"/>
        <end position="24"/>
    </location>
</feature>
<evidence type="ECO:0000256" key="1">
    <source>
        <dbReference type="SAM" id="Phobius"/>
    </source>
</evidence>
<keyword evidence="1" id="KW-0472">Membrane</keyword>
<proteinExistence type="predicted"/>
<organism evidence="2">
    <name type="scientific">Anguilla anguilla</name>
    <name type="common">European freshwater eel</name>
    <name type="synonym">Muraena anguilla</name>
    <dbReference type="NCBI Taxonomy" id="7936"/>
    <lineage>
        <taxon>Eukaryota</taxon>
        <taxon>Metazoa</taxon>
        <taxon>Chordata</taxon>
        <taxon>Craniata</taxon>
        <taxon>Vertebrata</taxon>
        <taxon>Euteleostomi</taxon>
        <taxon>Actinopterygii</taxon>
        <taxon>Neopterygii</taxon>
        <taxon>Teleostei</taxon>
        <taxon>Anguilliformes</taxon>
        <taxon>Anguillidae</taxon>
        <taxon>Anguilla</taxon>
    </lineage>
</organism>
<sequence length="27" mass="3305">MIKVEKFYILTPCFFCHLWWTSIAKKA</sequence>
<reference evidence="2" key="2">
    <citation type="journal article" date="2015" name="Fish Shellfish Immunol.">
        <title>Early steps in the European eel (Anguilla anguilla)-Vibrio vulnificus interaction in the gills: Role of the RtxA13 toxin.</title>
        <authorList>
            <person name="Callol A."/>
            <person name="Pajuelo D."/>
            <person name="Ebbesson L."/>
            <person name="Teles M."/>
            <person name="MacKenzie S."/>
            <person name="Amaro C."/>
        </authorList>
    </citation>
    <scope>NUCLEOTIDE SEQUENCE</scope>
</reference>
<keyword evidence="1" id="KW-0812">Transmembrane</keyword>
<evidence type="ECO:0000313" key="2">
    <source>
        <dbReference type="EMBL" id="JAH24696.1"/>
    </source>
</evidence>
<reference evidence="2" key="1">
    <citation type="submission" date="2014-11" db="EMBL/GenBank/DDBJ databases">
        <authorList>
            <person name="Amaro Gonzalez C."/>
        </authorList>
    </citation>
    <scope>NUCLEOTIDE SEQUENCE</scope>
</reference>
<dbReference type="AlphaFoldDB" id="A0A0E9R6A5"/>
<protein>
    <submittedName>
        <fullName evidence="2">Uncharacterized protein</fullName>
    </submittedName>
</protein>
<name>A0A0E9R6A5_ANGAN</name>
<keyword evidence="1" id="KW-1133">Transmembrane helix</keyword>
<accession>A0A0E9R6A5</accession>